<dbReference type="AlphaFoldDB" id="A0A6N2ZIA1"/>
<dbReference type="PROSITE" id="PS51257">
    <property type="entry name" value="PROKAR_LIPOPROTEIN"/>
    <property type="match status" value="1"/>
</dbReference>
<feature type="compositionally biased region" description="Low complexity" evidence="1">
    <location>
        <begin position="29"/>
        <end position="42"/>
    </location>
</feature>
<accession>A0A6N2ZIA1</accession>
<organism evidence="3">
    <name type="scientific">Enterococcus casseliflavus</name>
    <name type="common">Enterococcus flavescens</name>
    <dbReference type="NCBI Taxonomy" id="37734"/>
    <lineage>
        <taxon>Bacteria</taxon>
        <taxon>Bacillati</taxon>
        <taxon>Bacillota</taxon>
        <taxon>Bacilli</taxon>
        <taxon>Lactobacillales</taxon>
        <taxon>Enterococcaceae</taxon>
        <taxon>Enterococcus</taxon>
    </lineage>
</organism>
<proteinExistence type="predicted"/>
<sequence>MKKTLFGFVLVTALFMAGCSSEDAESDTVESSQQTTETTTAPSEDDEEIDDSDETDDSDADISESFEEETDSEANQVSADDLEVQLEKLSDTYAEMIEEVEGYIANPDTYDLTAYTSIMRNYTDLMRELQTTTEAIEAADLGDGWAYHDIYMDILEDSVKLTEAFGNLPEMQP</sequence>
<evidence type="ECO:0008006" key="4">
    <source>
        <dbReference type="Google" id="ProtNLM"/>
    </source>
</evidence>
<name>A0A6N2ZIA1_ENTCA</name>
<evidence type="ECO:0000256" key="1">
    <source>
        <dbReference type="SAM" id="MobiDB-lite"/>
    </source>
</evidence>
<feature type="signal peptide" evidence="2">
    <location>
        <begin position="1"/>
        <end position="24"/>
    </location>
</feature>
<evidence type="ECO:0000313" key="3">
    <source>
        <dbReference type="EMBL" id="VYT79001.1"/>
    </source>
</evidence>
<gene>
    <name evidence="3" type="ORF">ECLFYP2_01621</name>
</gene>
<feature type="region of interest" description="Disordered" evidence="1">
    <location>
        <begin position="21"/>
        <end position="81"/>
    </location>
</feature>
<evidence type="ECO:0000256" key="2">
    <source>
        <dbReference type="SAM" id="SignalP"/>
    </source>
</evidence>
<feature type="compositionally biased region" description="Acidic residues" evidence="1">
    <location>
        <begin position="43"/>
        <end position="72"/>
    </location>
</feature>
<dbReference type="RefSeq" id="WP_325843932.1">
    <property type="nucleotide sequence ID" value="NZ_CACRTX010000005.1"/>
</dbReference>
<keyword evidence="2" id="KW-0732">Signal</keyword>
<dbReference type="EMBL" id="CACRTX010000005">
    <property type="protein sequence ID" value="VYT79001.1"/>
    <property type="molecule type" value="Genomic_DNA"/>
</dbReference>
<reference evidence="3" key="1">
    <citation type="submission" date="2019-11" db="EMBL/GenBank/DDBJ databases">
        <authorList>
            <person name="Feng L."/>
        </authorList>
    </citation>
    <scope>NUCLEOTIDE SEQUENCE</scope>
    <source>
        <strain evidence="3">ECasseliflavusLFYP2</strain>
    </source>
</reference>
<protein>
    <recommendedName>
        <fullName evidence="4">Lipoprotein</fullName>
    </recommendedName>
</protein>
<feature type="chain" id="PRO_5026660030" description="Lipoprotein" evidence="2">
    <location>
        <begin position="25"/>
        <end position="173"/>
    </location>
</feature>